<sequence length="167" mass="19597">MRNEVWVFVTYIVLILRFSLSKVGACCSLRILRFVTFSRLDTFRMWILYRLDWVLTRALLGEVSFKRDKFLKRGLGGDRVGTGDNILVWSNLWLLRDYKYRLERWGARVEEGLKDLTLPNGEGCDMQKLFDLFYMCMRGELEVSVEAFYSSQSEGVYLEGVVEIFAD</sequence>
<name>A0A9D3UL77_9ROSI</name>
<dbReference type="EMBL" id="JAIQCV010000011">
    <property type="protein sequence ID" value="KAH1047197.1"/>
    <property type="molecule type" value="Genomic_DNA"/>
</dbReference>
<dbReference type="Proteomes" id="UP000828251">
    <property type="component" value="Unassembled WGS sequence"/>
</dbReference>
<keyword evidence="2" id="KW-1185">Reference proteome</keyword>
<comment type="caution">
    <text evidence="1">The sequence shown here is derived from an EMBL/GenBank/DDBJ whole genome shotgun (WGS) entry which is preliminary data.</text>
</comment>
<accession>A0A9D3UL77</accession>
<evidence type="ECO:0000313" key="2">
    <source>
        <dbReference type="Proteomes" id="UP000828251"/>
    </source>
</evidence>
<dbReference type="AlphaFoldDB" id="A0A9D3UL77"/>
<reference evidence="1 2" key="1">
    <citation type="journal article" date="2021" name="Plant Biotechnol. J.">
        <title>Multi-omics assisted identification of the key and species-specific regulatory components of drought-tolerant mechanisms in Gossypium stocksii.</title>
        <authorList>
            <person name="Yu D."/>
            <person name="Ke L."/>
            <person name="Zhang D."/>
            <person name="Wu Y."/>
            <person name="Sun Y."/>
            <person name="Mei J."/>
            <person name="Sun J."/>
            <person name="Sun Y."/>
        </authorList>
    </citation>
    <scope>NUCLEOTIDE SEQUENCE [LARGE SCALE GENOMIC DNA]</scope>
    <source>
        <strain evidence="2">cv. E1</strain>
        <tissue evidence="1">Leaf</tissue>
    </source>
</reference>
<gene>
    <name evidence="1" type="ORF">J1N35_037981</name>
</gene>
<organism evidence="1 2">
    <name type="scientific">Gossypium stocksii</name>
    <dbReference type="NCBI Taxonomy" id="47602"/>
    <lineage>
        <taxon>Eukaryota</taxon>
        <taxon>Viridiplantae</taxon>
        <taxon>Streptophyta</taxon>
        <taxon>Embryophyta</taxon>
        <taxon>Tracheophyta</taxon>
        <taxon>Spermatophyta</taxon>
        <taxon>Magnoliopsida</taxon>
        <taxon>eudicotyledons</taxon>
        <taxon>Gunneridae</taxon>
        <taxon>Pentapetalae</taxon>
        <taxon>rosids</taxon>
        <taxon>malvids</taxon>
        <taxon>Malvales</taxon>
        <taxon>Malvaceae</taxon>
        <taxon>Malvoideae</taxon>
        <taxon>Gossypium</taxon>
    </lineage>
</organism>
<proteinExistence type="predicted"/>
<protein>
    <submittedName>
        <fullName evidence="1">Uncharacterized protein</fullName>
    </submittedName>
</protein>
<evidence type="ECO:0000313" key="1">
    <source>
        <dbReference type="EMBL" id="KAH1047197.1"/>
    </source>
</evidence>